<dbReference type="KEGG" id="mcal:115030387"/>
<dbReference type="AlphaFoldDB" id="A0A6P7QMK1"/>
<dbReference type="GeneID" id="115030387"/>
<sequence length="108" mass="11876">MLDGFQQTEDVSLGLSDHGEDKAELNPKSASVIKPRDGELLSTFYIDKRVPGAEEPEEQGLESYGTGITNICEQSHGYWESVSDLLENTSCPLKSPSHLSSSCFIFYS</sequence>
<organism evidence="2 3">
    <name type="scientific">Mus caroli</name>
    <name type="common">Ryukyu mouse</name>
    <name type="synonym">Ricefield mouse</name>
    <dbReference type="NCBI Taxonomy" id="10089"/>
    <lineage>
        <taxon>Eukaryota</taxon>
        <taxon>Metazoa</taxon>
        <taxon>Chordata</taxon>
        <taxon>Craniata</taxon>
        <taxon>Vertebrata</taxon>
        <taxon>Euteleostomi</taxon>
        <taxon>Mammalia</taxon>
        <taxon>Eutheria</taxon>
        <taxon>Euarchontoglires</taxon>
        <taxon>Glires</taxon>
        <taxon>Rodentia</taxon>
        <taxon>Myomorpha</taxon>
        <taxon>Muroidea</taxon>
        <taxon>Muridae</taxon>
        <taxon>Murinae</taxon>
        <taxon>Mus</taxon>
        <taxon>Mus</taxon>
    </lineage>
</organism>
<gene>
    <name evidence="3" type="primary">LOC115030387</name>
</gene>
<dbReference type="Proteomes" id="UP000515126">
    <property type="component" value="Chromosome 1"/>
</dbReference>
<feature type="region of interest" description="Disordered" evidence="1">
    <location>
        <begin position="1"/>
        <end position="31"/>
    </location>
</feature>
<name>A0A6P7QMK1_MUSCR</name>
<reference evidence="3" key="1">
    <citation type="submission" date="2025-08" db="UniProtKB">
        <authorList>
            <consortium name="RefSeq"/>
        </authorList>
    </citation>
    <scope>IDENTIFICATION</scope>
</reference>
<evidence type="ECO:0000313" key="3">
    <source>
        <dbReference type="RefSeq" id="XP_029330243.1"/>
    </source>
</evidence>
<keyword evidence="2" id="KW-1185">Reference proteome</keyword>
<feature type="compositionally biased region" description="Polar residues" evidence="1">
    <location>
        <begin position="1"/>
        <end position="10"/>
    </location>
</feature>
<proteinExistence type="predicted"/>
<protein>
    <submittedName>
        <fullName evidence="3">Uncharacterized protein LOC115030387</fullName>
    </submittedName>
</protein>
<dbReference type="RefSeq" id="XP_029330243.1">
    <property type="nucleotide sequence ID" value="XM_029474383.1"/>
</dbReference>
<evidence type="ECO:0000313" key="2">
    <source>
        <dbReference type="Proteomes" id="UP000515126"/>
    </source>
</evidence>
<accession>A0A6P7QMK1</accession>
<evidence type="ECO:0000256" key="1">
    <source>
        <dbReference type="SAM" id="MobiDB-lite"/>
    </source>
</evidence>